<reference evidence="1" key="1">
    <citation type="submission" date="2018-05" db="EMBL/GenBank/DDBJ databases">
        <authorList>
            <person name="Lanie J.A."/>
            <person name="Ng W.-L."/>
            <person name="Kazmierczak K.M."/>
            <person name="Andrzejewski T.M."/>
            <person name="Davidsen T.M."/>
            <person name="Wayne K.J."/>
            <person name="Tettelin H."/>
            <person name="Glass J.I."/>
            <person name="Rusch D."/>
            <person name="Podicherti R."/>
            <person name="Tsui H.-C.T."/>
            <person name="Winkler M.E."/>
        </authorList>
    </citation>
    <scope>NUCLEOTIDE SEQUENCE</scope>
</reference>
<organism evidence="1">
    <name type="scientific">marine metagenome</name>
    <dbReference type="NCBI Taxonomy" id="408172"/>
    <lineage>
        <taxon>unclassified sequences</taxon>
        <taxon>metagenomes</taxon>
        <taxon>ecological metagenomes</taxon>
    </lineage>
</organism>
<feature type="non-terminal residue" evidence="1">
    <location>
        <position position="142"/>
    </location>
</feature>
<evidence type="ECO:0000313" key="1">
    <source>
        <dbReference type="EMBL" id="SVB55077.1"/>
    </source>
</evidence>
<dbReference type="EMBL" id="UINC01046712">
    <property type="protein sequence ID" value="SVB55077.1"/>
    <property type="molecule type" value="Genomic_DNA"/>
</dbReference>
<protein>
    <submittedName>
        <fullName evidence="1">Uncharacterized protein</fullName>
    </submittedName>
</protein>
<accession>A0A382EZ07</accession>
<gene>
    <name evidence="1" type="ORF">METZ01_LOCUS207931</name>
</gene>
<proteinExistence type="predicted"/>
<name>A0A382EZ07_9ZZZZ</name>
<dbReference type="AlphaFoldDB" id="A0A382EZ07"/>
<sequence length="142" mass="16958">MFKQVSRNLRYEQHFPPSWQFALREGLHQEFLDYPTGLYVQGKRLKYLPPVEEDSMIGKIAGLFPSKPQGITLWGIIYYTPSYPKVKEKFRKKYGEREALVYEFGMYAHETYHAIEQELTKKVRFRGLTLMSGKAKWFLKYF</sequence>